<dbReference type="GO" id="GO:0140359">
    <property type="term" value="F:ABC-type transporter activity"/>
    <property type="evidence" value="ECO:0007669"/>
    <property type="project" value="InterPro"/>
</dbReference>
<evidence type="ECO:0000313" key="2">
    <source>
        <dbReference type="EMBL" id="VAW19634.1"/>
    </source>
</evidence>
<feature type="transmembrane region" description="Helical" evidence="1">
    <location>
        <begin position="129"/>
        <end position="148"/>
    </location>
</feature>
<protein>
    <recommendedName>
        <fullName evidence="3">DUF3526 domain-containing protein</fullName>
    </recommendedName>
</protein>
<name>A0A3B0UH72_9ZZZZ</name>
<feature type="transmembrane region" description="Helical" evidence="1">
    <location>
        <begin position="235"/>
        <end position="253"/>
    </location>
</feature>
<feature type="transmembrane region" description="Helical" evidence="1">
    <location>
        <begin position="176"/>
        <end position="202"/>
    </location>
</feature>
<dbReference type="EMBL" id="UOEP01000102">
    <property type="protein sequence ID" value="VAW19634.1"/>
    <property type="molecule type" value="Genomic_DNA"/>
</dbReference>
<dbReference type="GO" id="GO:0005886">
    <property type="term" value="C:plasma membrane"/>
    <property type="evidence" value="ECO:0007669"/>
    <property type="project" value="UniProtKB-SubCell"/>
</dbReference>
<dbReference type="InterPro" id="IPR021913">
    <property type="entry name" value="DUF3526"/>
</dbReference>
<dbReference type="PANTHER" id="PTHR43471">
    <property type="entry name" value="ABC TRANSPORTER PERMEASE"/>
    <property type="match status" value="1"/>
</dbReference>
<dbReference type="Pfam" id="PF12040">
    <property type="entry name" value="DUF3526"/>
    <property type="match status" value="1"/>
</dbReference>
<sequence>MLWLIARKELKEIFRQGVFKIAVLTILGLLSVSLIISLSYNQFLNKLLKESQELAREQWDNQGDKNQHSAAHYGIYLLKPKSSLALWDNGVDKYTGTTVYIEAHKRNNSLFKAVQDSPMLAKWGELTPSFVMLFLLPLLILWMTFNIISGEKEQGTYRLIRSQGVSSLKWLQGKALAVWIVAVLLIAPAFLVSGILLGGAGFWSLEGLLLLFVYLLYAGIFIHVGIAVSAFISKSSVSIICLIGFWILSNWVIPKITANITQSLYPPPLESVFKKQIQDEIVKNGILRHDPNNKNTIAFKKYTLKKYGVDSIYKLPFNYNGYILQAAEDTNNLIFDKHYSDLYELYKKQLRIHTISGVLSPFSLTRQLSMGLCKTDIWAHIHFTEATDKYRKLFIKTLNKDLIASSYDPAKRFIRPKKFWKEMPEFKYRLPGLKLFWQHYRIILMVFLLWFIASLGMLLLASKKLNLEK</sequence>
<accession>A0A3B0UH72</accession>
<dbReference type="AlphaFoldDB" id="A0A3B0UH72"/>
<dbReference type="PANTHER" id="PTHR43471:SF1">
    <property type="entry name" value="ABC TRANSPORTER PERMEASE PROTEIN NOSY-RELATED"/>
    <property type="match status" value="1"/>
</dbReference>
<keyword evidence="1" id="KW-0472">Membrane</keyword>
<organism evidence="2">
    <name type="scientific">hydrothermal vent metagenome</name>
    <dbReference type="NCBI Taxonomy" id="652676"/>
    <lineage>
        <taxon>unclassified sequences</taxon>
        <taxon>metagenomes</taxon>
        <taxon>ecological metagenomes</taxon>
    </lineage>
</organism>
<keyword evidence="1" id="KW-1133">Transmembrane helix</keyword>
<evidence type="ECO:0000256" key="1">
    <source>
        <dbReference type="SAM" id="Phobius"/>
    </source>
</evidence>
<reference evidence="2" key="1">
    <citation type="submission" date="2018-06" db="EMBL/GenBank/DDBJ databases">
        <authorList>
            <person name="Zhirakovskaya E."/>
        </authorList>
    </citation>
    <scope>NUCLEOTIDE SEQUENCE</scope>
</reference>
<dbReference type="Pfam" id="PF12679">
    <property type="entry name" value="ABC2_membrane_2"/>
    <property type="match status" value="1"/>
</dbReference>
<feature type="transmembrane region" description="Helical" evidence="1">
    <location>
        <begin position="440"/>
        <end position="461"/>
    </location>
</feature>
<gene>
    <name evidence="2" type="ORF">MNBD_BACTEROID01-1664</name>
</gene>
<feature type="transmembrane region" description="Helical" evidence="1">
    <location>
        <begin position="208"/>
        <end position="228"/>
    </location>
</feature>
<keyword evidence="1" id="KW-0812">Transmembrane</keyword>
<proteinExistence type="predicted"/>
<feature type="transmembrane region" description="Helical" evidence="1">
    <location>
        <begin position="21"/>
        <end position="40"/>
    </location>
</feature>
<evidence type="ECO:0008006" key="3">
    <source>
        <dbReference type="Google" id="ProtNLM"/>
    </source>
</evidence>